<proteinExistence type="predicted"/>
<dbReference type="RefSeq" id="WP_281763677.1">
    <property type="nucleotide sequence ID" value="NZ_BRVO01000001.1"/>
</dbReference>
<dbReference type="PROSITE" id="PS51257">
    <property type="entry name" value="PROKAR_LIPOPROTEIN"/>
    <property type="match status" value="1"/>
</dbReference>
<evidence type="ECO:0000313" key="2">
    <source>
        <dbReference type="EMBL" id="GLB48018.1"/>
    </source>
</evidence>
<feature type="chain" id="PRO_5045787861" description="Multidrug transporter" evidence="1">
    <location>
        <begin position="21"/>
        <end position="399"/>
    </location>
</feature>
<sequence>MKKFILTGFALAALFLTSCGDDDNNGGGSSVSFFDGTTLRGTVTENYEIPAGNYILQGDVYVESGVTLTIAPGTTFTASRADGIDTFIVKKDATIIAEGTAAQPIIFTADVHEKGQWGGITVCGNAPVNFGVGEGADFQQISPAIAEVRNLEYGGSQSGDSSGALKYVVVAYGGAQLTPESEFNGFSFYGVGSGTEVENIVSYMGKDDGMEFFGGTVGATNLLSLYSGDDSVDWTEGWTGTVSNIYISMESDADSGFEGDGNGLNNDADPASNPQLSNISIIGGAGNGEGMNLREGTNVNISNVFMSGFDVSDDMKYIEIDSDRSTAFITDGTFQLTNIDFNTPTAGLKIDFDSVYDDVAFDGSLSTLGLPGFTEGTSTGAGAGADMPAWADWFTALSL</sequence>
<protein>
    <recommendedName>
        <fullName evidence="4">Multidrug transporter</fullName>
    </recommendedName>
</protein>
<reference evidence="2" key="1">
    <citation type="submission" date="2022-07" db="EMBL/GenBank/DDBJ databases">
        <title>Taxonomy of Novel Oxalotrophic and Methylotrophic Bacteria.</title>
        <authorList>
            <person name="Sahin N."/>
            <person name="Tani A."/>
        </authorList>
    </citation>
    <scope>NUCLEOTIDE SEQUENCE</scope>
    <source>
        <strain evidence="2">Y10</strain>
    </source>
</reference>
<dbReference type="PANTHER" id="PTHR41339:SF1">
    <property type="entry name" value="SECRETED PROTEIN"/>
    <property type="match status" value="1"/>
</dbReference>
<dbReference type="Proteomes" id="UP001143543">
    <property type="component" value="Unassembled WGS sequence"/>
</dbReference>
<evidence type="ECO:0008006" key="4">
    <source>
        <dbReference type="Google" id="ProtNLM"/>
    </source>
</evidence>
<dbReference type="InterPro" id="IPR011050">
    <property type="entry name" value="Pectin_lyase_fold/virulence"/>
</dbReference>
<keyword evidence="3" id="KW-1185">Reference proteome</keyword>
<gene>
    <name evidence="2" type="ORF">Y10_03860</name>
</gene>
<accession>A0ABQ5MF59</accession>
<dbReference type="PANTHER" id="PTHR41339">
    <property type="entry name" value="LIPL48"/>
    <property type="match status" value="1"/>
</dbReference>
<dbReference type="EMBL" id="BRVO01000001">
    <property type="protein sequence ID" value="GLB48018.1"/>
    <property type="molecule type" value="Genomic_DNA"/>
</dbReference>
<dbReference type="SUPFAM" id="SSF51126">
    <property type="entry name" value="Pectin lyase-like"/>
    <property type="match status" value="1"/>
</dbReference>
<evidence type="ECO:0000256" key="1">
    <source>
        <dbReference type="SAM" id="SignalP"/>
    </source>
</evidence>
<comment type="caution">
    <text evidence="2">The sequence shown here is derived from an EMBL/GenBank/DDBJ whole genome shotgun (WGS) entry which is preliminary data.</text>
</comment>
<evidence type="ECO:0000313" key="3">
    <source>
        <dbReference type="Proteomes" id="UP001143543"/>
    </source>
</evidence>
<feature type="signal peptide" evidence="1">
    <location>
        <begin position="1"/>
        <end position="20"/>
    </location>
</feature>
<organism evidence="2 3">
    <name type="scientific">Neptunitalea lumnitzerae</name>
    <dbReference type="NCBI Taxonomy" id="2965509"/>
    <lineage>
        <taxon>Bacteria</taxon>
        <taxon>Pseudomonadati</taxon>
        <taxon>Bacteroidota</taxon>
        <taxon>Flavobacteriia</taxon>
        <taxon>Flavobacteriales</taxon>
        <taxon>Flavobacteriaceae</taxon>
        <taxon>Neptunitalea</taxon>
    </lineage>
</organism>
<keyword evidence="1" id="KW-0732">Signal</keyword>
<name>A0ABQ5MF59_9FLAO</name>